<evidence type="ECO:0000313" key="6">
    <source>
        <dbReference type="EMBL" id="TRY68854.1"/>
    </source>
</evidence>
<comment type="caution">
    <text evidence="6">The sequence shown here is derived from an EMBL/GenBank/DDBJ whole genome shotgun (WGS) entry which is preliminary data.</text>
</comment>
<dbReference type="InterPro" id="IPR048280">
    <property type="entry name" value="COX6B-like"/>
</dbReference>
<accession>A0A553NTV3</accession>
<dbReference type="Gene3D" id="1.10.10.140">
    <property type="entry name" value="Cytochrome c oxidase, subunit VIb"/>
    <property type="match status" value="1"/>
</dbReference>
<keyword evidence="2" id="KW-0496">Mitochondrion</keyword>
<dbReference type="AlphaFoldDB" id="A0A553NTV3"/>
<dbReference type="InterPro" id="IPR003213">
    <property type="entry name" value="Cyt_c_oxidase_su6B"/>
</dbReference>
<comment type="subcellular location">
    <subcellularLocation>
        <location evidence="1">Mitochondrion</location>
    </subcellularLocation>
</comment>
<dbReference type="OrthoDB" id="1107506at2759"/>
<keyword evidence="3" id="KW-1015">Disulfide bond</keyword>
<dbReference type="Pfam" id="PF02297">
    <property type="entry name" value="COX6B"/>
    <property type="match status" value="1"/>
</dbReference>
<dbReference type="CDD" id="cd00926">
    <property type="entry name" value="Cyt_c_Oxidase_VIb"/>
    <property type="match status" value="1"/>
</dbReference>
<evidence type="ECO:0000256" key="4">
    <source>
        <dbReference type="ARBA" id="ARBA00040060"/>
    </source>
</evidence>
<dbReference type="Proteomes" id="UP000318571">
    <property type="component" value="Chromosome 1"/>
</dbReference>
<dbReference type="GO" id="GO:0005739">
    <property type="term" value="C:mitochondrion"/>
    <property type="evidence" value="ECO:0007669"/>
    <property type="project" value="UniProtKB-SubCell"/>
</dbReference>
<evidence type="ECO:0000256" key="2">
    <source>
        <dbReference type="ARBA" id="ARBA00023128"/>
    </source>
</evidence>
<evidence type="ECO:0000256" key="3">
    <source>
        <dbReference type="ARBA" id="ARBA00023157"/>
    </source>
</evidence>
<organism evidence="6 7">
    <name type="scientific">Tigriopus californicus</name>
    <name type="common">Marine copepod</name>
    <dbReference type="NCBI Taxonomy" id="6832"/>
    <lineage>
        <taxon>Eukaryota</taxon>
        <taxon>Metazoa</taxon>
        <taxon>Ecdysozoa</taxon>
        <taxon>Arthropoda</taxon>
        <taxon>Crustacea</taxon>
        <taxon>Multicrustacea</taxon>
        <taxon>Hexanauplia</taxon>
        <taxon>Copepoda</taxon>
        <taxon>Harpacticoida</taxon>
        <taxon>Harpacticidae</taxon>
        <taxon>Tigriopus</taxon>
    </lineage>
</organism>
<name>A0A553NTV3_TIGCA</name>
<dbReference type="EMBL" id="VCGU01000010">
    <property type="protein sequence ID" value="TRY68854.1"/>
    <property type="molecule type" value="Genomic_DNA"/>
</dbReference>
<keyword evidence="7" id="KW-1185">Reference proteome</keyword>
<dbReference type="PANTHER" id="PTHR11387">
    <property type="entry name" value="CYTOCHROME C OXIDASE SUBUNIT 6B"/>
    <property type="match status" value="1"/>
</dbReference>
<dbReference type="OMA" id="WDGQRDD"/>
<dbReference type="STRING" id="6832.A0A553NTV3"/>
<dbReference type="FunFam" id="1.10.10.140:FF:000001">
    <property type="entry name" value="Cytochrome c oxidase subunit 6B1"/>
    <property type="match status" value="1"/>
</dbReference>
<reference evidence="6 7" key="1">
    <citation type="journal article" date="2018" name="Nat. Ecol. Evol.">
        <title>Genomic signatures of mitonuclear coevolution across populations of Tigriopus californicus.</title>
        <authorList>
            <person name="Barreto F.S."/>
            <person name="Watson E.T."/>
            <person name="Lima T.G."/>
            <person name="Willett C.S."/>
            <person name="Edmands S."/>
            <person name="Li W."/>
            <person name="Burton R.S."/>
        </authorList>
    </citation>
    <scope>NUCLEOTIDE SEQUENCE [LARGE SCALE GENOMIC DNA]</scope>
    <source>
        <strain evidence="6 7">San Diego</strain>
    </source>
</reference>
<evidence type="ECO:0000256" key="5">
    <source>
        <dbReference type="ARBA" id="ARBA00042114"/>
    </source>
</evidence>
<dbReference type="GO" id="GO:0045277">
    <property type="term" value="C:respiratory chain complex IV"/>
    <property type="evidence" value="ECO:0007669"/>
    <property type="project" value="InterPro"/>
</dbReference>
<dbReference type="InterPro" id="IPR036549">
    <property type="entry name" value="CX6/COA6-like_sf"/>
</dbReference>
<gene>
    <name evidence="6" type="ORF">TCAL_03217</name>
</gene>
<evidence type="ECO:0000313" key="7">
    <source>
        <dbReference type="Proteomes" id="UP000318571"/>
    </source>
</evidence>
<proteinExistence type="predicted"/>
<evidence type="ECO:0000256" key="1">
    <source>
        <dbReference type="ARBA" id="ARBA00004173"/>
    </source>
</evidence>
<protein>
    <recommendedName>
        <fullName evidence="4">Cytochrome c oxidase subunit 6B1</fullName>
    </recommendedName>
    <alternativeName>
        <fullName evidence="5">Cytochrome c oxidase subunit VIb isoform 1</fullName>
    </alternativeName>
</protein>
<dbReference type="SUPFAM" id="SSF47694">
    <property type="entry name" value="Cytochrome c oxidase subunit h"/>
    <property type="match status" value="1"/>
</dbReference>
<sequence length="105" mass="12387">MSSGVEITRPEGAIPLAQKYSGLSEEEVKKRIIAYNPPADSRFPNQNQTKNCFQNYVDFQRCVRLRGEDYKPCQFFERNYKFLCPTGWIEKWDEQLENNTFPVKL</sequence>